<dbReference type="InterPro" id="IPR001608">
    <property type="entry name" value="Ala_racemase_N"/>
</dbReference>
<evidence type="ECO:0000313" key="4">
    <source>
        <dbReference type="EMBL" id="CAB4582425.1"/>
    </source>
</evidence>
<evidence type="ECO:0000256" key="1">
    <source>
        <dbReference type="ARBA" id="ARBA00005323"/>
    </source>
</evidence>
<feature type="domain" description="D-serine dehydratase-like" evidence="3">
    <location>
        <begin position="251"/>
        <end position="338"/>
    </location>
</feature>
<dbReference type="AlphaFoldDB" id="A0A6J6F4B2"/>
<dbReference type="SMART" id="SM01119">
    <property type="entry name" value="D-ser_dehydrat"/>
    <property type="match status" value="1"/>
</dbReference>
<sequence>MAPYSDLPTPALVLSLEVLERNLATMATARPGAALRPHVKAHKCTGIARHQVRAGHRSFTCATPLEVVGMARAGVGDDLLLANESVDPRRLAAMAAAERETGVMVTVAVDSNTTVDMAAAAGLRHVLIDVNVGLPRCGCAPDDARSLAERAVAAGLIVRGVMGYEGHLMTVPEADKPGKVEACMSLLVDAFDSLVDVAGEECRIISAGGTGTYHVFGGDDPVMSRINEVQAGSYALMDSSYGAQPLPFEQALYVVGTVISTTAGERSSWAVIDVGLKSLGMDHGNPHIDGASVWFCSDEHTTFSMNDGSLPTIGDRVSVRPAHIDPTIAMHTDIHVVPRWGENVTEVWPVDLRHW</sequence>
<dbReference type="SUPFAM" id="SSF51419">
    <property type="entry name" value="PLP-binding barrel"/>
    <property type="match status" value="1"/>
</dbReference>
<dbReference type="EMBL" id="CAEZTS010000096">
    <property type="protein sequence ID" value="CAB4582425.1"/>
    <property type="molecule type" value="Genomic_DNA"/>
</dbReference>
<gene>
    <name evidence="4" type="ORF">UFOPK1722_01136</name>
</gene>
<dbReference type="InterPro" id="IPR029066">
    <property type="entry name" value="PLP-binding_barrel"/>
</dbReference>
<protein>
    <submittedName>
        <fullName evidence="4">Unannotated protein</fullName>
    </submittedName>
</protein>
<evidence type="ECO:0000259" key="3">
    <source>
        <dbReference type="SMART" id="SM01119"/>
    </source>
</evidence>
<dbReference type="InterPro" id="IPR042208">
    <property type="entry name" value="D-ser_dehydrat-like_sf"/>
</dbReference>
<organism evidence="4">
    <name type="scientific">freshwater metagenome</name>
    <dbReference type="NCBI Taxonomy" id="449393"/>
    <lineage>
        <taxon>unclassified sequences</taxon>
        <taxon>metagenomes</taxon>
        <taxon>ecological metagenomes</taxon>
    </lineage>
</organism>
<dbReference type="Pfam" id="PF01168">
    <property type="entry name" value="Ala_racemase_N"/>
    <property type="match status" value="1"/>
</dbReference>
<dbReference type="InterPro" id="IPR026956">
    <property type="entry name" value="D-ser_dehydrat-like_dom"/>
</dbReference>
<accession>A0A6J6F4B2</accession>
<proteinExistence type="inferred from homology"/>
<dbReference type="GO" id="GO:0036088">
    <property type="term" value="P:D-serine catabolic process"/>
    <property type="evidence" value="ECO:0007669"/>
    <property type="project" value="TreeGrafter"/>
</dbReference>
<dbReference type="PANTHER" id="PTHR28004:SF2">
    <property type="entry name" value="D-SERINE DEHYDRATASE"/>
    <property type="match status" value="1"/>
</dbReference>
<keyword evidence="2" id="KW-0456">Lyase</keyword>
<dbReference type="Gene3D" id="2.40.37.20">
    <property type="entry name" value="D-serine dehydratase-like domain"/>
    <property type="match status" value="1"/>
</dbReference>
<dbReference type="GO" id="GO:0008721">
    <property type="term" value="F:D-serine ammonia-lyase activity"/>
    <property type="evidence" value="ECO:0007669"/>
    <property type="project" value="TreeGrafter"/>
</dbReference>
<dbReference type="Pfam" id="PF14031">
    <property type="entry name" value="D-ser_dehydrat"/>
    <property type="match status" value="1"/>
</dbReference>
<name>A0A6J6F4B2_9ZZZZ</name>
<evidence type="ECO:0000256" key="2">
    <source>
        <dbReference type="ARBA" id="ARBA00023239"/>
    </source>
</evidence>
<dbReference type="InterPro" id="IPR051466">
    <property type="entry name" value="D-amino_acid_metab_enzyme"/>
</dbReference>
<comment type="similarity">
    <text evidence="1">Belongs to the DSD1 family.</text>
</comment>
<reference evidence="4" key="1">
    <citation type="submission" date="2020-05" db="EMBL/GenBank/DDBJ databases">
        <authorList>
            <person name="Chiriac C."/>
            <person name="Salcher M."/>
            <person name="Ghai R."/>
            <person name="Kavagutti S V."/>
        </authorList>
    </citation>
    <scope>NUCLEOTIDE SEQUENCE</scope>
</reference>
<dbReference type="PANTHER" id="PTHR28004">
    <property type="entry name" value="ZGC:162816-RELATED"/>
    <property type="match status" value="1"/>
</dbReference>
<dbReference type="Gene3D" id="3.20.20.10">
    <property type="entry name" value="Alanine racemase"/>
    <property type="match status" value="1"/>
</dbReference>